<name>A0AAJ8JQD0_9TREE</name>
<dbReference type="RefSeq" id="XP_066067242.1">
    <property type="nucleotide sequence ID" value="XM_066211145.1"/>
</dbReference>
<dbReference type="EMBL" id="CP143785">
    <property type="protein sequence ID" value="WVN86542.1"/>
    <property type="molecule type" value="Genomic_DNA"/>
</dbReference>
<gene>
    <name evidence="1" type="ORF">L203_101709</name>
</gene>
<dbReference type="KEGG" id="cdep:91085922"/>
<dbReference type="Proteomes" id="UP000094043">
    <property type="component" value="Chromosome 2"/>
</dbReference>
<dbReference type="AlphaFoldDB" id="A0AAJ8JQD0"/>
<proteinExistence type="predicted"/>
<reference evidence="1" key="1">
    <citation type="submission" date="2016-06" db="EMBL/GenBank/DDBJ databases">
        <authorList>
            <person name="Cuomo C."/>
            <person name="Litvintseva A."/>
            <person name="Heitman J."/>
            <person name="Chen Y."/>
            <person name="Sun S."/>
            <person name="Springer D."/>
            <person name="Dromer F."/>
            <person name="Young S."/>
            <person name="Zeng Q."/>
            <person name="Chapman S."/>
            <person name="Gujja S."/>
            <person name="Saif S."/>
            <person name="Birren B."/>
        </authorList>
    </citation>
    <scope>NUCLEOTIDE SEQUENCE</scope>
    <source>
        <strain evidence="1">CBS 7841</strain>
    </source>
</reference>
<reference evidence="1" key="2">
    <citation type="journal article" date="2022" name="Elife">
        <title>Obligate sexual reproduction of a homothallic fungus closely related to the Cryptococcus pathogenic species complex.</title>
        <authorList>
            <person name="Passer A.R."/>
            <person name="Clancey S.A."/>
            <person name="Shea T."/>
            <person name="David-Palma M."/>
            <person name="Averette A.F."/>
            <person name="Boekhout T."/>
            <person name="Porcel B.M."/>
            <person name="Nowrousian M."/>
            <person name="Cuomo C.A."/>
            <person name="Sun S."/>
            <person name="Heitman J."/>
            <person name="Coelho M.A."/>
        </authorList>
    </citation>
    <scope>NUCLEOTIDE SEQUENCE</scope>
    <source>
        <strain evidence="1">CBS 7841</strain>
    </source>
</reference>
<reference evidence="1" key="3">
    <citation type="submission" date="2024-01" db="EMBL/GenBank/DDBJ databases">
        <authorList>
            <person name="Coelho M.A."/>
            <person name="David-Palma M."/>
            <person name="Shea T."/>
            <person name="Sun S."/>
            <person name="Cuomo C.A."/>
            <person name="Heitman J."/>
        </authorList>
    </citation>
    <scope>NUCLEOTIDE SEQUENCE</scope>
    <source>
        <strain evidence="1">CBS 7841</strain>
    </source>
</reference>
<evidence type="ECO:0000313" key="2">
    <source>
        <dbReference type="Proteomes" id="UP000094043"/>
    </source>
</evidence>
<accession>A0AAJ8JQD0</accession>
<organism evidence="1 2">
    <name type="scientific">Cryptococcus depauperatus CBS 7841</name>
    <dbReference type="NCBI Taxonomy" id="1295531"/>
    <lineage>
        <taxon>Eukaryota</taxon>
        <taxon>Fungi</taxon>
        <taxon>Dikarya</taxon>
        <taxon>Basidiomycota</taxon>
        <taxon>Agaricomycotina</taxon>
        <taxon>Tremellomycetes</taxon>
        <taxon>Tremellales</taxon>
        <taxon>Cryptococcaceae</taxon>
        <taxon>Cryptococcus</taxon>
    </lineage>
</organism>
<dbReference type="GeneID" id="91085922"/>
<sequence>MSSDESRGMGEIPDGGVFPFDFEESCIKSSSRELEVGSGYNHPSFATGSDRTSLDEQCGKLFGAAYDASCGNYTWPSDAIMRPDQIAALRLLEKTLSRMDTSDRRSSYVKSRPGLHRSKKVSDLESLWKHTDEFARCRGWRGGCGRRFGQDGCVDKNVLGFGDESE</sequence>
<protein>
    <submittedName>
        <fullName evidence="1">Uncharacterized protein</fullName>
    </submittedName>
</protein>
<keyword evidence="2" id="KW-1185">Reference proteome</keyword>
<evidence type="ECO:0000313" key="1">
    <source>
        <dbReference type="EMBL" id="WVN86542.1"/>
    </source>
</evidence>